<name>A0AAJ1BG79_9GAMM</name>
<dbReference type="NCBIfam" id="TIGR01539">
    <property type="entry name" value="portal_lambda"/>
    <property type="match status" value="1"/>
</dbReference>
<evidence type="ECO:0000256" key="1">
    <source>
        <dbReference type="SAM" id="MobiDB-lite"/>
    </source>
</evidence>
<dbReference type="Pfam" id="PF05136">
    <property type="entry name" value="Phage_portal_2"/>
    <property type="match status" value="1"/>
</dbReference>
<feature type="compositionally biased region" description="Basic and acidic residues" evidence="1">
    <location>
        <begin position="517"/>
        <end position="531"/>
    </location>
</feature>
<dbReference type="EMBL" id="JAKUDL010000002">
    <property type="protein sequence ID" value="MCH4294219.1"/>
    <property type="molecule type" value="Genomic_DNA"/>
</dbReference>
<dbReference type="RefSeq" id="WP_240590610.1">
    <property type="nucleotide sequence ID" value="NZ_JAKUDL010000002.1"/>
</dbReference>
<sequence>MSWINELISIVAPAYARDRALATLQYRAIYDRMNAYEAASPSRTHKGKRESRGANQAVFAAGKNLREQARWLDENHDLSIGILDRLEERVVGANGIVVEPQPKDKDGNILSDLAEELVRRFAAWSLKPDVTGRYTRPELERLVLRTAMRDGECFGQHIVGKVPALIHPNPQGTPYSIEALEPDFVPFELNDAAKKIRQGLTVNEWGQITAYNVLKQHPAEVMGFKHVTKAVPAKSMLHLAQLKRLHQLRGVSVFHGILTRLADIKDYEESERVAARIAAALAFYIKRGNPDMYTSSGDKGGSREIPIAPGMTFDDLAPGEDVGMIESNRPNVHLAEFRNGQLKAAAAGTRTSYSSIAREYNGSYSSQRQELVEQDEANRILQQWFCAGWSRPVYRQWLAAEMLNRVDPLTLPPELDMRSLYDAQYYGPTMPWIDPRKEAEGWEMMIAGNAATEAEWARARGRTPSEVKRQRKREVDYNRENGLVTANDPDPAQANPNKDNPDEKDDSGNGVRKRAGKRSDDRAKRQQRDTD</sequence>
<gene>
    <name evidence="2" type="ORF">MJ923_07860</name>
</gene>
<protein>
    <submittedName>
        <fullName evidence="2">Phage portal protein</fullName>
    </submittedName>
</protein>
<dbReference type="InterPro" id="IPR006429">
    <property type="entry name" value="Phage_lambda_portal"/>
</dbReference>
<accession>A0AAJ1BG79</accession>
<feature type="compositionally biased region" description="Basic and acidic residues" evidence="1">
    <location>
        <begin position="456"/>
        <end position="479"/>
    </location>
</feature>
<dbReference type="GO" id="GO:0019068">
    <property type="term" value="P:virion assembly"/>
    <property type="evidence" value="ECO:0007669"/>
    <property type="project" value="InterPro"/>
</dbReference>
<evidence type="ECO:0000313" key="3">
    <source>
        <dbReference type="Proteomes" id="UP001297581"/>
    </source>
</evidence>
<comment type="caution">
    <text evidence="2">The sequence shown here is derived from an EMBL/GenBank/DDBJ whole genome shotgun (WGS) entry which is preliminary data.</text>
</comment>
<reference evidence="2 3" key="1">
    <citation type="submission" date="2022-02" db="EMBL/GenBank/DDBJ databases">
        <title>The genome sequence of Shewanella sp. 3B26.</title>
        <authorList>
            <person name="Du J."/>
        </authorList>
    </citation>
    <scope>NUCLEOTIDE SEQUENCE [LARGE SCALE GENOMIC DNA]</scope>
    <source>
        <strain evidence="2 3">3B26</strain>
    </source>
</reference>
<feature type="region of interest" description="Disordered" evidence="1">
    <location>
        <begin position="456"/>
        <end position="531"/>
    </location>
</feature>
<proteinExistence type="predicted"/>
<dbReference type="Proteomes" id="UP001297581">
    <property type="component" value="Unassembled WGS sequence"/>
</dbReference>
<dbReference type="AlphaFoldDB" id="A0AAJ1BG79"/>
<keyword evidence="3" id="KW-1185">Reference proteome</keyword>
<organism evidence="2 3">
    <name type="scientific">Shewanella zhuhaiensis</name>
    <dbReference type="NCBI Taxonomy" id="2919576"/>
    <lineage>
        <taxon>Bacteria</taxon>
        <taxon>Pseudomonadati</taxon>
        <taxon>Pseudomonadota</taxon>
        <taxon>Gammaproteobacteria</taxon>
        <taxon>Alteromonadales</taxon>
        <taxon>Shewanellaceae</taxon>
        <taxon>Shewanella</taxon>
    </lineage>
</organism>
<dbReference type="GO" id="GO:0005198">
    <property type="term" value="F:structural molecule activity"/>
    <property type="evidence" value="ECO:0007669"/>
    <property type="project" value="InterPro"/>
</dbReference>
<evidence type="ECO:0000313" key="2">
    <source>
        <dbReference type="EMBL" id="MCH4294219.1"/>
    </source>
</evidence>